<evidence type="ECO:0000256" key="1">
    <source>
        <dbReference type="ARBA" id="ARBA00004613"/>
    </source>
</evidence>
<accession>A0A9P0N5Q6</accession>
<sequence length="426" mass="49275">MASKYTLVVLLTIFILETFAQLYEDILKRYNEYCVRKQHRCNPKREDFAVCKYGKTEYGEDCKNKNAKNIQFTQEQVTKLLETINHYRTQLANGILKFSTGKFYPKGYGIFRVHWDSESAGLAQYISSRCHVPTKFLCIDLKRNSGTYIIFEEYRKTASEVFSRALTRFNPEKYESIDKMFNRNFFILGAVSHIGCGWTTFVHDKNVTDYVVCRYINTIAPYMYITPLYNTTAPIAGRHFSRKCGCPLFTLETENCLCEHVPPQSVKSTKSTTPAYDPPMYKNKRLRGPTEVTHSSGPPLDSSELTQPVLTSQFFKYTAAVPKQSSRQRVIILLPVIAVKRRTTTALAPALSRELSVYTSSVNNYPTQPTVAFRRRETQSVEDEHVKNPELFLQKYYNNIANPTRRTNIRRRYNDIESTIPWTDVI</sequence>
<protein>
    <recommendedName>
        <fullName evidence="7">SCP domain-containing protein</fullName>
    </recommendedName>
</protein>
<feature type="signal peptide" evidence="4">
    <location>
        <begin position="1"/>
        <end position="20"/>
    </location>
</feature>
<dbReference type="Proteomes" id="UP001153321">
    <property type="component" value="Chromosome 27"/>
</dbReference>
<evidence type="ECO:0000256" key="2">
    <source>
        <dbReference type="ARBA" id="ARBA00022525"/>
    </source>
</evidence>
<name>A0A9P0N5Q6_SPOLI</name>
<dbReference type="SUPFAM" id="SSF55797">
    <property type="entry name" value="PR-1-like"/>
    <property type="match status" value="1"/>
</dbReference>
<reference evidence="5" key="1">
    <citation type="submission" date="2022-02" db="EMBL/GenBank/DDBJ databases">
        <authorList>
            <person name="King R."/>
        </authorList>
    </citation>
    <scope>NUCLEOTIDE SEQUENCE</scope>
</reference>
<dbReference type="InterPro" id="IPR035940">
    <property type="entry name" value="CAP_sf"/>
</dbReference>
<dbReference type="EMBL" id="LR824558">
    <property type="protein sequence ID" value="CAH1642498.1"/>
    <property type="molecule type" value="Genomic_DNA"/>
</dbReference>
<proteinExistence type="predicted"/>
<feature type="region of interest" description="Disordered" evidence="3">
    <location>
        <begin position="268"/>
        <end position="303"/>
    </location>
</feature>
<gene>
    <name evidence="5" type="ORF">SPLIT_LOCUS7854</name>
</gene>
<organism evidence="5 6">
    <name type="scientific">Spodoptera littoralis</name>
    <name type="common">Egyptian cotton leafworm</name>
    <dbReference type="NCBI Taxonomy" id="7109"/>
    <lineage>
        <taxon>Eukaryota</taxon>
        <taxon>Metazoa</taxon>
        <taxon>Ecdysozoa</taxon>
        <taxon>Arthropoda</taxon>
        <taxon>Hexapoda</taxon>
        <taxon>Insecta</taxon>
        <taxon>Pterygota</taxon>
        <taxon>Neoptera</taxon>
        <taxon>Endopterygota</taxon>
        <taxon>Lepidoptera</taxon>
        <taxon>Glossata</taxon>
        <taxon>Ditrysia</taxon>
        <taxon>Noctuoidea</taxon>
        <taxon>Noctuidae</taxon>
        <taxon>Amphipyrinae</taxon>
        <taxon>Spodoptera</taxon>
    </lineage>
</organism>
<dbReference type="AlphaFoldDB" id="A0A9P0N5Q6"/>
<evidence type="ECO:0000313" key="5">
    <source>
        <dbReference type="EMBL" id="CAH1642498.1"/>
    </source>
</evidence>
<evidence type="ECO:0000256" key="4">
    <source>
        <dbReference type="SAM" id="SignalP"/>
    </source>
</evidence>
<evidence type="ECO:0008006" key="7">
    <source>
        <dbReference type="Google" id="ProtNLM"/>
    </source>
</evidence>
<comment type="subcellular location">
    <subcellularLocation>
        <location evidence="1">Secreted</location>
    </subcellularLocation>
</comment>
<keyword evidence="2" id="KW-0964">Secreted</keyword>
<evidence type="ECO:0000256" key="3">
    <source>
        <dbReference type="SAM" id="MobiDB-lite"/>
    </source>
</evidence>
<keyword evidence="4" id="KW-0732">Signal</keyword>
<dbReference type="Gene3D" id="3.40.33.10">
    <property type="entry name" value="CAP"/>
    <property type="match status" value="1"/>
</dbReference>
<keyword evidence="6" id="KW-1185">Reference proteome</keyword>
<feature type="chain" id="PRO_5040428251" description="SCP domain-containing protein" evidence="4">
    <location>
        <begin position="21"/>
        <end position="426"/>
    </location>
</feature>
<evidence type="ECO:0000313" key="6">
    <source>
        <dbReference type="Proteomes" id="UP001153321"/>
    </source>
</evidence>